<evidence type="ECO:0000313" key="4">
    <source>
        <dbReference type="Proteomes" id="UP000199533"/>
    </source>
</evidence>
<dbReference type="Gene3D" id="3.90.70.10">
    <property type="entry name" value="Cysteine proteinases"/>
    <property type="match status" value="1"/>
</dbReference>
<dbReference type="GO" id="GO:0005524">
    <property type="term" value="F:ATP binding"/>
    <property type="evidence" value="ECO:0007669"/>
    <property type="project" value="InterPro"/>
</dbReference>
<feature type="signal peptide" evidence="1">
    <location>
        <begin position="1"/>
        <end position="21"/>
    </location>
</feature>
<dbReference type="STRING" id="52441.SAMN05216302_100218"/>
<dbReference type="Proteomes" id="UP000199533">
    <property type="component" value="Unassembled WGS sequence"/>
</dbReference>
<feature type="domain" description="Peptidase C39" evidence="2">
    <location>
        <begin position="51"/>
        <end position="181"/>
    </location>
</feature>
<keyword evidence="4" id="KW-1185">Reference proteome</keyword>
<keyword evidence="1" id="KW-0732">Signal</keyword>
<evidence type="ECO:0000259" key="2">
    <source>
        <dbReference type="PROSITE" id="PS50990"/>
    </source>
</evidence>
<dbReference type="GO" id="GO:0008233">
    <property type="term" value="F:peptidase activity"/>
    <property type="evidence" value="ECO:0007669"/>
    <property type="project" value="InterPro"/>
</dbReference>
<dbReference type="CDD" id="cd02423">
    <property type="entry name" value="Peptidase_C39G"/>
    <property type="match status" value="1"/>
</dbReference>
<dbReference type="GO" id="GO:0006508">
    <property type="term" value="P:proteolysis"/>
    <property type="evidence" value="ECO:0007669"/>
    <property type="project" value="InterPro"/>
</dbReference>
<reference evidence="4" key="1">
    <citation type="submission" date="2016-10" db="EMBL/GenBank/DDBJ databases">
        <authorList>
            <person name="Varghese N."/>
            <person name="Submissions S."/>
        </authorList>
    </citation>
    <scope>NUCLEOTIDE SEQUENCE [LARGE SCALE GENOMIC DNA]</scope>
    <source>
        <strain evidence="4">Nm69</strain>
    </source>
</reference>
<sequence length="233" mass="26488">MKHFRYALLSMIALISTKAYTLDINSIAGGGNYNISGKSFADMRFSTVYKQQFDFSCGSAALASLLTFHYGDDVNEQNVFLDMFQNGDQEKIKELGFSLLDMKNYLDRRGYRSNGFKMELDRLHDANSPAITIINADGYLHFIIIKGLTERQVLVGDPAIGVNIIPRDKFEEMWENRILFLIQTDNELMAGNFQNQEEWQTRMAPLANAIDRSSLAEYHVLMRGNTTPGPLDF</sequence>
<organism evidence="3 4">
    <name type="scientific">Nitrosomonas aestuarii</name>
    <dbReference type="NCBI Taxonomy" id="52441"/>
    <lineage>
        <taxon>Bacteria</taxon>
        <taxon>Pseudomonadati</taxon>
        <taxon>Pseudomonadota</taxon>
        <taxon>Betaproteobacteria</taxon>
        <taxon>Nitrosomonadales</taxon>
        <taxon>Nitrosomonadaceae</taxon>
        <taxon>Nitrosomonas</taxon>
    </lineage>
</organism>
<dbReference type="RefSeq" id="WP_211753336.1">
    <property type="nucleotide sequence ID" value="NZ_FOSP01000002.1"/>
</dbReference>
<proteinExistence type="predicted"/>
<evidence type="ECO:0000256" key="1">
    <source>
        <dbReference type="SAM" id="SignalP"/>
    </source>
</evidence>
<dbReference type="GO" id="GO:0016020">
    <property type="term" value="C:membrane"/>
    <property type="evidence" value="ECO:0007669"/>
    <property type="project" value="InterPro"/>
</dbReference>
<dbReference type="AlphaFoldDB" id="A0A1I3XNY6"/>
<protein>
    <recommendedName>
        <fullName evidence="2">Peptidase C39 domain-containing protein</fullName>
    </recommendedName>
</protein>
<dbReference type="EMBL" id="FOSP01000002">
    <property type="protein sequence ID" value="SFK21377.1"/>
    <property type="molecule type" value="Genomic_DNA"/>
</dbReference>
<gene>
    <name evidence="3" type="ORF">SAMN05216302_100218</name>
</gene>
<feature type="chain" id="PRO_5011447415" description="Peptidase C39 domain-containing protein" evidence="1">
    <location>
        <begin position="22"/>
        <end position="233"/>
    </location>
</feature>
<evidence type="ECO:0000313" key="3">
    <source>
        <dbReference type="EMBL" id="SFK21377.1"/>
    </source>
</evidence>
<dbReference type="Pfam" id="PF03412">
    <property type="entry name" value="Peptidase_C39"/>
    <property type="match status" value="1"/>
</dbReference>
<name>A0A1I3XNY6_9PROT</name>
<dbReference type="PROSITE" id="PS50990">
    <property type="entry name" value="PEPTIDASE_C39"/>
    <property type="match status" value="1"/>
</dbReference>
<accession>A0A1I3XNY6</accession>
<dbReference type="InterPro" id="IPR005074">
    <property type="entry name" value="Peptidase_C39"/>
</dbReference>